<dbReference type="EMBL" id="CP022189">
    <property type="protein sequence ID" value="AWI83171.1"/>
    <property type="molecule type" value="Genomic_DNA"/>
</dbReference>
<dbReference type="SUPFAM" id="SSF56784">
    <property type="entry name" value="HAD-like"/>
    <property type="match status" value="1"/>
</dbReference>
<dbReference type="InterPro" id="IPR006381">
    <property type="entry name" value="HAD-SF-IIB-MPGP"/>
</dbReference>
<keyword evidence="2" id="KW-0378">Hydrolase</keyword>
<organism evidence="4 5">
    <name type="scientific">Alloyangia pacifica</name>
    <dbReference type="NCBI Taxonomy" id="311180"/>
    <lineage>
        <taxon>Bacteria</taxon>
        <taxon>Pseudomonadati</taxon>
        <taxon>Pseudomonadota</taxon>
        <taxon>Alphaproteobacteria</taxon>
        <taxon>Rhodobacterales</taxon>
        <taxon>Roseobacteraceae</taxon>
        <taxon>Alloyangia</taxon>
    </lineage>
</organism>
<name>A0A2U8HBL5_9RHOB</name>
<dbReference type="NCBIfam" id="TIGR01486">
    <property type="entry name" value="HAD-SF-IIB-MPGP"/>
    <property type="match status" value="1"/>
</dbReference>
<dbReference type="PANTHER" id="PTHR10000">
    <property type="entry name" value="PHOSPHOSERINE PHOSPHATASE"/>
    <property type="match status" value="1"/>
</dbReference>
<evidence type="ECO:0000256" key="2">
    <source>
        <dbReference type="ARBA" id="ARBA00022801"/>
    </source>
</evidence>
<dbReference type="PANTHER" id="PTHR10000:SF8">
    <property type="entry name" value="HAD SUPERFAMILY HYDROLASE-LIKE, TYPE 3"/>
    <property type="match status" value="1"/>
</dbReference>
<dbReference type="GO" id="GO:0005829">
    <property type="term" value="C:cytosol"/>
    <property type="evidence" value="ECO:0007669"/>
    <property type="project" value="TreeGrafter"/>
</dbReference>
<evidence type="ECO:0000256" key="3">
    <source>
        <dbReference type="ARBA" id="ARBA00022842"/>
    </source>
</evidence>
<dbReference type="AlphaFoldDB" id="A0A2U8HBL5"/>
<dbReference type="GO" id="GO:0050531">
    <property type="term" value="F:mannosyl-3-phosphoglycerate phosphatase activity"/>
    <property type="evidence" value="ECO:0007669"/>
    <property type="project" value="InterPro"/>
</dbReference>
<keyword evidence="1" id="KW-0479">Metal-binding</keyword>
<keyword evidence="3" id="KW-0460">Magnesium</keyword>
<proteinExistence type="predicted"/>
<reference evidence="4 5" key="1">
    <citation type="submission" date="2017-06" db="EMBL/GenBank/DDBJ databases">
        <title>Yangia sp. YSBP01 complete genome sequence.</title>
        <authorList>
            <person name="Woo J.-H."/>
            <person name="Kim H.-S."/>
        </authorList>
    </citation>
    <scope>NUCLEOTIDE SEQUENCE [LARGE SCALE GENOMIC DNA]</scope>
    <source>
        <strain evidence="4 5">YSBP01</strain>
    </source>
</reference>
<sequence length="294" mass="31155">MALPTFRPISASQVFVDAAPVPLPGAIRLTGPGAETKEQDVRLAVFTDLDGTLLDHGTYSYAPARPALDALKKRGIPLILASSKTAAEIGPLHRELGLGDWPAIVENGADRISPGALSEDAPEYQKLRAALAEEPEHARLFRGFGDMDAEEVARVTGLSLDGAELARKRRFTEPGLWSGSEAEQDTFLAALAQKGIHARKGGRFLTLSFGGTKAQQMDGVTKELGCDTSIALGDAPNDIEMIEAATHGVILRNDHGNGIPPLPGEQTGRIRRTALPGPEGWNAAILHVLADLGL</sequence>
<evidence type="ECO:0000313" key="5">
    <source>
        <dbReference type="Proteomes" id="UP000244915"/>
    </source>
</evidence>
<accession>A0A2U8HBL5</accession>
<protein>
    <submittedName>
        <fullName evidence="4">Mannosyl-3-phosphoglycerate phosphatase</fullName>
    </submittedName>
</protein>
<dbReference type="KEGG" id="ypac:CEW88_05535"/>
<dbReference type="SFLD" id="SFLDG01142">
    <property type="entry name" value="C2.B.2:_Mannosyl-3-phosphoglyc"/>
    <property type="match status" value="1"/>
</dbReference>
<dbReference type="InterPro" id="IPR036412">
    <property type="entry name" value="HAD-like_sf"/>
</dbReference>
<dbReference type="GO" id="GO:0051479">
    <property type="term" value="P:mannosylglycerate biosynthetic process"/>
    <property type="evidence" value="ECO:0007669"/>
    <property type="project" value="InterPro"/>
</dbReference>
<dbReference type="SFLD" id="SFLDS00003">
    <property type="entry name" value="Haloacid_Dehalogenase"/>
    <property type="match status" value="1"/>
</dbReference>
<dbReference type="Pfam" id="PF08282">
    <property type="entry name" value="Hydrolase_3"/>
    <property type="match status" value="2"/>
</dbReference>
<dbReference type="OrthoDB" id="193379at2"/>
<dbReference type="Gene3D" id="3.30.980.20">
    <property type="entry name" value="Putative mannosyl-3-phosphoglycerate phosphatase, domain 2"/>
    <property type="match status" value="1"/>
</dbReference>
<evidence type="ECO:0000313" key="4">
    <source>
        <dbReference type="EMBL" id="AWI83171.1"/>
    </source>
</evidence>
<dbReference type="Proteomes" id="UP000244915">
    <property type="component" value="Chromosome 1"/>
</dbReference>
<dbReference type="Gene3D" id="3.40.50.1000">
    <property type="entry name" value="HAD superfamily/HAD-like"/>
    <property type="match status" value="1"/>
</dbReference>
<dbReference type="InterPro" id="IPR023214">
    <property type="entry name" value="HAD_sf"/>
</dbReference>
<dbReference type="SFLD" id="SFLDG01140">
    <property type="entry name" value="C2.B:_Phosphomannomutase_and_P"/>
    <property type="match status" value="1"/>
</dbReference>
<evidence type="ECO:0000256" key="1">
    <source>
        <dbReference type="ARBA" id="ARBA00022723"/>
    </source>
</evidence>
<dbReference type="GO" id="GO:0000287">
    <property type="term" value="F:magnesium ion binding"/>
    <property type="evidence" value="ECO:0007669"/>
    <property type="project" value="TreeGrafter"/>
</dbReference>
<gene>
    <name evidence="4" type="ORF">CEW88_05535</name>
</gene>